<evidence type="ECO:0000313" key="3">
    <source>
        <dbReference type="Proteomes" id="UP000499080"/>
    </source>
</evidence>
<organism evidence="2 3">
    <name type="scientific">Araneus ventricosus</name>
    <name type="common">Orbweaver spider</name>
    <name type="synonym">Epeira ventricosa</name>
    <dbReference type="NCBI Taxonomy" id="182803"/>
    <lineage>
        <taxon>Eukaryota</taxon>
        <taxon>Metazoa</taxon>
        <taxon>Ecdysozoa</taxon>
        <taxon>Arthropoda</taxon>
        <taxon>Chelicerata</taxon>
        <taxon>Arachnida</taxon>
        <taxon>Araneae</taxon>
        <taxon>Araneomorphae</taxon>
        <taxon>Entelegynae</taxon>
        <taxon>Araneoidea</taxon>
        <taxon>Araneidae</taxon>
        <taxon>Araneus</taxon>
    </lineage>
</organism>
<keyword evidence="3" id="KW-1185">Reference proteome</keyword>
<gene>
    <name evidence="2" type="ORF">AVEN_3132_1</name>
</gene>
<proteinExistence type="predicted"/>
<evidence type="ECO:0000256" key="1">
    <source>
        <dbReference type="SAM" id="MobiDB-lite"/>
    </source>
</evidence>
<feature type="non-terminal residue" evidence="2">
    <location>
        <position position="1"/>
    </location>
</feature>
<reference evidence="2 3" key="1">
    <citation type="journal article" date="2019" name="Sci. Rep.">
        <title>Orb-weaving spider Araneus ventricosus genome elucidates the spidroin gene catalogue.</title>
        <authorList>
            <person name="Kono N."/>
            <person name="Nakamura H."/>
            <person name="Ohtoshi R."/>
            <person name="Moran D.A.P."/>
            <person name="Shinohara A."/>
            <person name="Yoshida Y."/>
            <person name="Fujiwara M."/>
            <person name="Mori M."/>
            <person name="Tomita M."/>
            <person name="Arakawa K."/>
        </authorList>
    </citation>
    <scope>NUCLEOTIDE SEQUENCE [LARGE SCALE GENOMIC DNA]</scope>
</reference>
<feature type="region of interest" description="Disordered" evidence="1">
    <location>
        <begin position="91"/>
        <end position="126"/>
    </location>
</feature>
<evidence type="ECO:0008006" key="4">
    <source>
        <dbReference type="Google" id="ProtNLM"/>
    </source>
</evidence>
<evidence type="ECO:0000313" key="2">
    <source>
        <dbReference type="EMBL" id="GBM63813.1"/>
    </source>
</evidence>
<dbReference type="Proteomes" id="UP000499080">
    <property type="component" value="Unassembled WGS sequence"/>
</dbReference>
<sequence>LDQILGKAGSKAKDVYESKVSLACRIVKVERTVEEIDSKLEQLIEMYLSDRVNFPPNSIGTPQSLPSPICCTPPPSAVPILSAVPKPKRSILHKEHSSSEGTSPSVPRSIHRKKSHGVRYGDLEGHGNRGTSSISALPIQRCGCSLLRKSWTFVQTISFTKLAKPTQNALVTRYSFSVFV</sequence>
<name>A0A4Y2HEU3_ARAVE</name>
<accession>A0A4Y2HEU3</accession>
<dbReference type="EMBL" id="BGPR01102659">
    <property type="protein sequence ID" value="GBM63813.1"/>
    <property type="molecule type" value="Genomic_DNA"/>
</dbReference>
<dbReference type="AlphaFoldDB" id="A0A4Y2HEU3"/>
<protein>
    <recommendedName>
        <fullName evidence="4">Potassium channel voltage dependent KCNQ C-terminal domain-containing protein</fullName>
    </recommendedName>
</protein>
<comment type="caution">
    <text evidence="2">The sequence shown here is derived from an EMBL/GenBank/DDBJ whole genome shotgun (WGS) entry which is preliminary data.</text>
</comment>
<dbReference type="OrthoDB" id="8879391at2759"/>